<keyword evidence="4" id="KW-1185">Reference proteome</keyword>
<proteinExistence type="inferred from homology"/>
<sequence>MAHNTLIFGGSGKVARHITRLLAADGHTVYSVIRNPDQIPAIEGLGGKPIVQSIESSSVDDLAQTIRENHVTAVIWSAGAGAGNPERTKTVDHEGAIKAFDATAQAGVTRFVMVSALD</sequence>
<gene>
    <name evidence="3" type="ORF">Tdes44962_MAKER00895</name>
</gene>
<evidence type="ECO:0000259" key="2">
    <source>
        <dbReference type="Pfam" id="PF13460"/>
    </source>
</evidence>
<dbReference type="InterPro" id="IPR036291">
    <property type="entry name" value="NAD(P)-bd_dom_sf"/>
</dbReference>
<evidence type="ECO:0000313" key="3">
    <source>
        <dbReference type="EMBL" id="KAH9819904.1"/>
    </source>
</evidence>
<reference evidence="3 4" key="2">
    <citation type="journal article" date="2021" name="Curr. Genet.">
        <title>Genetic response to nitrogen starvation in the aggressive Eucalyptus foliar pathogen Teratosphaeria destructans.</title>
        <authorList>
            <person name="Havenga M."/>
            <person name="Wingfield B.D."/>
            <person name="Wingfield M.J."/>
            <person name="Dreyer L.L."/>
            <person name="Roets F."/>
            <person name="Aylward J."/>
        </authorList>
    </citation>
    <scope>NUCLEOTIDE SEQUENCE [LARGE SCALE GENOMIC DNA]</scope>
    <source>
        <strain evidence="3">CMW44962</strain>
    </source>
</reference>
<dbReference type="SUPFAM" id="SSF51735">
    <property type="entry name" value="NAD(P)-binding Rossmann-fold domains"/>
    <property type="match status" value="1"/>
</dbReference>
<dbReference type="PANTHER" id="PTHR15020:SF50">
    <property type="entry name" value="UPF0659 PROTEIN YMR090W"/>
    <property type="match status" value="1"/>
</dbReference>
<evidence type="ECO:0000313" key="4">
    <source>
        <dbReference type="Proteomes" id="UP001138500"/>
    </source>
</evidence>
<dbReference type="OrthoDB" id="10254604at2759"/>
<dbReference type="EMBL" id="RIBY02002311">
    <property type="protein sequence ID" value="KAH9819904.1"/>
    <property type="molecule type" value="Genomic_DNA"/>
</dbReference>
<dbReference type="Pfam" id="PF13460">
    <property type="entry name" value="NAD_binding_10"/>
    <property type="match status" value="1"/>
</dbReference>
<organism evidence="3 4">
    <name type="scientific">Teratosphaeria destructans</name>
    <dbReference type="NCBI Taxonomy" id="418781"/>
    <lineage>
        <taxon>Eukaryota</taxon>
        <taxon>Fungi</taxon>
        <taxon>Dikarya</taxon>
        <taxon>Ascomycota</taxon>
        <taxon>Pezizomycotina</taxon>
        <taxon>Dothideomycetes</taxon>
        <taxon>Dothideomycetidae</taxon>
        <taxon>Mycosphaerellales</taxon>
        <taxon>Teratosphaeriaceae</taxon>
        <taxon>Teratosphaeria</taxon>
    </lineage>
</organism>
<accession>A0A9W7VZ90</accession>
<reference evidence="3 4" key="1">
    <citation type="journal article" date="2018" name="IMA Fungus">
        <title>IMA Genome-F 10: Nine draft genome sequences of Claviceps purpurea s.lat., including C. arundinis, C. humidiphila, and C. cf. spartinae, pseudomolecules for the pitch canker pathogen Fusarium circinatum, draft genome of Davidsoniella eucalypti, Grosmannia galeiformis, Quambalaria eucalypti, and Teratosphaeria destructans.</title>
        <authorList>
            <person name="Wingfield B.D."/>
            <person name="Liu M."/>
            <person name="Nguyen H.D."/>
            <person name="Lane F.A."/>
            <person name="Morgan S.W."/>
            <person name="De Vos L."/>
            <person name="Wilken P.M."/>
            <person name="Duong T.A."/>
            <person name="Aylward J."/>
            <person name="Coetzee M.P."/>
            <person name="Dadej K."/>
            <person name="De Beer Z.W."/>
            <person name="Findlay W."/>
            <person name="Havenga M."/>
            <person name="Kolarik M."/>
            <person name="Menzies J.G."/>
            <person name="Naidoo K."/>
            <person name="Pochopski O."/>
            <person name="Shoukouhi P."/>
            <person name="Santana Q.C."/>
            <person name="Seifert K.A."/>
            <person name="Soal N."/>
            <person name="Steenkamp E.T."/>
            <person name="Tatham C.T."/>
            <person name="van der Nest M.A."/>
            <person name="Wingfield M.J."/>
        </authorList>
    </citation>
    <scope>NUCLEOTIDE SEQUENCE [LARGE SCALE GENOMIC DNA]</scope>
    <source>
        <strain evidence="3">CMW44962</strain>
    </source>
</reference>
<name>A0A9W7VZ90_9PEZI</name>
<comment type="caution">
    <text evidence="3">The sequence shown here is derived from an EMBL/GenBank/DDBJ whole genome shotgun (WGS) entry which is preliminary data.</text>
</comment>
<dbReference type="InterPro" id="IPR016040">
    <property type="entry name" value="NAD(P)-bd_dom"/>
</dbReference>
<dbReference type="PANTHER" id="PTHR15020">
    <property type="entry name" value="FLAVIN REDUCTASE-RELATED"/>
    <property type="match status" value="1"/>
</dbReference>
<dbReference type="Gene3D" id="3.40.50.720">
    <property type="entry name" value="NAD(P)-binding Rossmann-like Domain"/>
    <property type="match status" value="1"/>
</dbReference>
<comment type="similarity">
    <text evidence="1">Belongs to the avfA family.</text>
</comment>
<feature type="non-terminal residue" evidence="3">
    <location>
        <position position="118"/>
    </location>
</feature>
<protein>
    <submittedName>
        <fullName evidence="3">NAD(P)H-binding</fullName>
    </submittedName>
</protein>
<evidence type="ECO:0000256" key="1">
    <source>
        <dbReference type="ARBA" id="ARBA00038376"/>
    </source>
</evidence>
<feature type="domain" description="NAD(P)-binding" evidence="2">
    <location>
        <begin position="9"/>
        <end position="117"/>
    </location>
</feature>
<dbReference type="AlphaFoldDB" id="A0A9W7VZ90"/>
<dbReference type="Proteomes" id="UP001138500">
    <property type="component" value="Unassembled WGS sequence"/>
</dbReference>